<gene>
    <name evidence="2" type="ORF">SAMN05421770_103121</name>
</gene>
<evidence type="ECO:0000259" key="1">
    <source>
        <dbReference type="Pfam" id="PF01850"/>
    </source>
</evidence>
<keyword evidence="3" id="KW-1185">Reference proteome</keyword>
<organism evidence="2 3">
    <name type="scientific">Granulicella rosea</name>
    <dbReference type="NCBI Taxonomy" id="474952"/>
    <lineage>
        <taxon>Bacteria</taxon>
        <taxon>Pseudomonadati</taxon>
        <taxon>Acidobacteriota</taxon>
        <taxon>Terriglobia</taxon>
        <taxon>Terriglobales</taxon>
        <taxon>Acidobacteriaceae</taxon>
        <taxon>Granulicella</taxon>
    </lineage>
</organism>
<evidence type="ECO:0000313" key="3">
    <source>
        <dbReference type="Proteomes" id="UP000198356"/>
    </source>
</evidence>
<dbReference type="Proteomes" id="UP000198356">
    <property type="component" value="Unassembled WGS sequence"/>
</dbReference>
<accession>A0A239IHV9</accession>
<dbReference type="PANTHER" id="PTHR36173">
    <property type="entry name" value="RIBONUCLEASE VAPC16-RELATED"/>
    <property type="match status" value="1"/>
</dbReference>
<dbReference type="Pfam" id="PF01850">
    <property type="entry name" value="PIN"/>
    <property type="match status" value="1"/>
</dbReference>
<protein>
    <submittedName>
        <fullName evidence="2">PIN domain nuclease, a component of toxin-antitoxin system (PIN domain)</fullName>
    </submittedName>
</protein>
<proteinExistence type="predicted"/>
<dbReference type="InterPro" id="IPR041705">
    <property type="entry name" value="PIN_Sll0205"/>
</dbReference>
<dbReference type="CDD" id="cd09872">
    <property type="entry name" value="PIN_Sll0205-like"/>
    <property type="match status" value="1"/>
</dbReference>
<dbReference type="InterPro" id="IPR052919">
    <property type="entry name" value="TA_system_RNase"/>
</dbReference>
<dbReference type="AlphaFoldDB" id="A0A239IHV9"/>
<dbReference type="InterPro" id="IPR029060">
    <property type="entry name" value="PIN-like_dom_sf"/>
</dbReference>
<name>A0A239IHV9_9BACT</name>
<feature type="domain" description="PIN" evidence="1">
    <location>
        <begin position="2"/>
        <end position="114"/>
    </location>
</feature>
<evidence type="ECO:0000313" key="2">
    <source>
        <dbReference type="EMBL" id="SNS93197.1"/>
    </source>
</evidence>
<sequence>MDSHIALWWDSDLRRLSEAQRVAIGDRENEVFVSAASEWELSIKKASGKLILVDSLQTLCRRFGFIELPITLNHGQRAAALPMIHKDPFDRMLVAQAIAEDLVFATVDGRVAEYGIQLLL</sequence>
<dbReference type="InterPro" id="IPR002716">
    <property type="entry name" value="PIN_dom"/>
</dbReference>
<reference evidence="2 3" key="1">
    <citation type="submission" date="2017-06" db="EMBL/GenBank/DDBJ databases">
        <authorList>
            <person name="Kim H.J."/>
            <person name="Triplett B.A."/>
        </authorList>
    </citation>
    <scope>NUCLEOTIDE SEQUENCE [LARGE SCALE GENOMIC DNA]</scope>
    <source>
        <strain evidence="2 3">DSM 18704</strain>
    </source>
</reference>
<dbReference type="EMBL" id="FZOU01000003">
    <property type="protein sequence ID" value="SNS93197.1"/>
    <property type="molecule type" value="Genomic_DNA"/>
</dbReference>
<dbReference type="SUPFAM" id="SSF88723">
    <property type="entry name" value="PIN domain-like"/>
    <property type="match status" value="1"/>
</dbReference>
<dbReference type="PANTHER" id="PTHR36173:SF2">
    <property type="entry name" value="RIBONUCLEASE VAPC16"/>
    <property type="match status" value="1"/>
</dbReference>